<proteinExistence type="predicted"/>
<feature type="domain" description="Peptidase S1" evidence="2">
    <location>
        <begin position="22"/>
        <end position="247"/>
    </location>
</feature>
<organism evidence="3 4">
    <name type="scientific">Micromonospora costi</name>
    <dbReference type="NCBI Taxonomy" id="1530042"/>
    <lineage>
        <taxon>Bacteria</taxon>
        <taxon>Bacillati</taxon>
        <taxon>Actinomycetota</taxon>
        <taxon>Actinomycetes</taxon>
        <taxon>Micromonosporales</taxon>
        <taxon>Micromonosporaceae</taxon>
        <taxon>Micromonospora</taxon>
    </lineage>
</organism>
<dbReference type="Pfam" id="PF00089">
    <property type="entry name" value="Trypsin"/>
    <property type="match status" value="1"/>
</dbReference>
<gene>
    <name evidence="3" type="ORF">D7193_06430</name>
</gene>
<evidence type="ECO:0000259" key="2">
    <source>
        <dbReference type="PROSITE" id="PS50240"/>
    </source>
</evidence>
<dbReference type="InterPro" id="IPR051333">
    <property type="entry name" value="CLIP_Serine_Protease"/>
</dbReference>
<dbReference type="PANTHER" id="PTHR24260:SF136">
    <property type="entry name" value="GH08193P-RELATED"/>
    <property type="match status" value="1"/>
</dbReference>
<comment type="caution">
    <text evidence="3">The sequence shown here is derived from an EMBL/GenBank/DDBJ whole genome shotgun (WGS) entry which is preliminary data.</text>
</comment>
<dbReference type="OrthoDB" id="9815928at2"/>
<dbReference type="InterPro" id="IPR023294">
    <property type="entry name" value="Tachylectin2"/>
</dbReference>
<name>A0A3B0ACY1_9ACTN</name>
<dbReference type="GO" id="GO:0004252">
    <property type="term" value="F:serine-type endopeptidase activity"/>
    <property type="evidence" value="ECO:0007669"/>
    <property type="project" value="InterPro"/>
</dbReference>
<dbReference type="PRINTS" id="PR00722">
    <property type="entry name" value="CHYMOTRYPSIN"/>
</dbReference>
<dbReference type="EMBL" id="RBAN01000001">
    <property type="protein sequence ID" value="RKN58219.1"/>
    <property type="molecule type" value="Genomic_DNA"/>
</dbReference>
<dbReference type="AlphaFoldDB" id="A0A3B0ACY1"/>
<keyword evidence="4" id="KW-1185">Reference proteome</keyword>
<dbReference type="GO" id="GO:0006508">
    <property type="term" value="P:proteolysis"/>
    <property type="evidence" value="ECO:0007669"/>
    <property type="project" value="InterPro"/>
</dbReference>
<feature type="chain" id="PRO_5017445839" evidence="1">
    <location>
        <begin position="31"/>
        <end position="736"/>
    </location>
</feature>
<dbReference type="InterPro" id="IPR009003">
    <property type="entry name" value="Peptidase_S1_PA"/>
</dbReference>
<dbReference type="InterPro" id="IPR001254">
    <property type="entry name" value="Trypsin_dom"/>
</dbReference>
<dbReference type="PANTHER" id="PTHR24260">
    <property type="match status" value="1"/>
</dbReference>
<dbReference type="SMART" id="SM00020">
    <property type="entry name" value="Tryp_SPc"/>
    <property type="match status" value="1"/>
</dbReference>
<dbReference type="InterPro" id="IPR043504">
    <property type="entry name" value="Peptidase_S1_PA_chymotrypsin"/>
</dbReference>
<dbReference type="Gene3D" id="2.115.10.10">
    <property type="entry name" value="Tachylectin 2"/>
    <property type="match status" value="2"/>
</dbReference>
<reference evidence="3 4" key="1">
    <citation type="journal article" date="2015" name="Int. J. Syst. Evol. Microbiol.">
        <title>Micromonospora costi sp. nov., isolated from a leaf of Costus speciosus.</title>
        <authorList>
            <person name="Thawai C."/>
        </authorList>
    </citation>
    <scope>NUCLEOTIDE SEQUENCE [LARGE SCALE GENOMIC DNA]</scope>
    <source>
        <strain evidence="3 4">CS1-12</strain>
    </source>
</reference>
<evidence type="ECO:0000313" key="3">
    <source>
        <dbReference type="EMBL" id="RKN58219.1"/>
    </source>
</evidence>
<feature type="signal peptide" evidence="1">
    <location>
        <begin position="1"/>
        <end position="30"/>
    </location>
</feature>
<dbReference type="Gene3D" id="2.40.10.10">
    <property type="entry name" value="Trypsin-like serine proteases"/>
    <property type="match status" value="1"/>
</dbReference>
<protein>
    <submittedName>
        <fullName evidence="3">Peptidase S1</fullName>
    </submittedName>
</protein>
<evidence type="ECO:0000256" key="1">
    <source>
        <dbReference type="SAM" id="SignalP"/>
    </source>
</evidence>
<dbReference type="SUPFAM" id="SSF50494">
    <property type="entry name" value="Trypsin-like serine proteases"/>
    <property type="match status" value="1"/>
</dbReference>
<keyword evidence="1" id="KW-0732">Signal</keyword>
<sequence>MSAHRSRRWGAALLGATVAAGLLGGGAAQAVAGAQPVPDGVYRFTAKVTFGDVRACSGALIDPDWVVTAASCFADGAAPVAAGAPARPSTVVVGRTDLTTGAGQQRTITHVTPHPGRNLALVRLSAPVTDVPPVALATTAPAATEALTVTGYGRTSTEWVPDRLHQGGFTVQDVSTGAVGLLGTSGATICKGDAGGPAFRDNAGAVELVAIAATSWQKGCLGETETRDGATATRVDDLGAWVREQLADVQIFGVLGDGRLTYSVIDSETGDLRADRTSAVALGFAPKAMATLNADTILITDTGGSMYRVDVTGYDPLTYTTTRITSGWSPYDRITYDGYGSLYYINGSTNQLYRRTVTRAKPASADDLTRTTVIDTGFSQKTITSPGAGRILGTASDGRLLSYRIYGNDSTGTGWSGGALATTGWAGPTHVVSPGGGLYYARTSTGRLDRYRDANPLDGSGADIQSFPADPVSTSGWNQVLLSARPWTGLVSVFGTRPDGRLSYTALDPVTGEKRIAAVSQQTLGFTPKAMATLNSDTLLVTSTEGRLNRVDVVSLDPLVFSVVDLNVGGWTHDRLVYDGNGTLFGTAGTFLRRYRVNKAKPVAADLPGWPVYNGDRTPASGFGVPTLAATGRNRLLATAGSILVAYEIDANDVWKRTDLVATGWSGLTSLVSPGGGQYYRRDANGVVTGWFDLSPFDGNGSDVAPYVPAGTASGGWDPILSARPYDSWPDSTRRW</sequence>
<dbReference type="RefSeq" id="WP_120778392.1">
    <property type="nucleotide sequence ID" value="NZ_JBHLUP010000009.1"/>
</dbReference>
<dbReference type="Proteomes" id="UP000279968">
    <property type="component" value="Unassembled WGS sequence"/>
</dbReference>
<evidence type="ECO:0000313" key="4">
    <source>
        <dbReference type="Proteomes" id="UP000279968"/>
    </source>
</evidence>
<dbReference type="PROSITE" id="PS50240">
    <property type="entry name" value="TRYPSIN_DOM"/>
    <property type="match status" value="1"/>
</dbReference>
<accession>A0A3B0ACY1</accession>
<dbReference type="InterPro" id="IPR001314">
    <property type="entry name" value="Peptidase_S1A"/>
</dbReference>
<dbReference type="Pfam" id="PF14517">
    <property type="entry name" value="Tachylectin"/>
    <property type="match status" value="1"/>
</dbReference>